<keyword evidence="10" id="KW-0862">Zinc</keyword>
<dbReference type="GO" id="GO:0032580">
    <property type="term" value="C:Golgi cisterna membrane"/>
    <property type="evidence" value="ECO:0007669"/>
    <property type="project" value="UniProtKB-SubCell"/>
</dbReference>
<evidence type="ECO:0000313" key="24">
    <source>
        <dbReference type="EMBL" id="VDN39539.1"/>
    </source>
</evidence>
<keyword evidence="13" id="KW-0333">Golgi apparatus</keyword>
<comment type="subcellular location">
    <subcellularLocation>
        <location evidence="3">Cytoplasmic vesicle</location>
        <location evidence="3">COPII-coated vesicle membrane</location>
        <topology evidence="3">Multi-pass membrane protein</topology>
    </subcellularLocation>
    <subcellularLocation>
        <location evidence="4">Cytoplasmic vesicle</location>
        <location evidence="4">Secretory vesicle membrane</location>
        <topology evidence="4">Multi-pass membrane protein</topology>
    </subcellularLocation>
    <subcellularLocation>
        <location evidence="2">Golgi apparatus</location>
        <location evidence="2">Golgi stack membrane</location>
        <topology evidence="2">Multi-pass membrane protein</topology>
    </subcellularLocation>
    <subcellularLocation>
        <location evidence="1">Golgi apparatus</location>
        <location evidence="1">trans-Golgi network membrane</location>
        <topology evidence="1">Multi-pass membrane protein</topology>
    </subcellularLocation>
</comment>
<evidence type="ECO:0000256" key="6">
    <source>
        <dbReference type="ARBA" id="ARBA00022448"/>
    </source>
</evidence>
<dbReference type="InterPro" id="IPR036837">
    <property type="entry name" value="Cation_efflux_CTD_sf"/>
</dbReference>
<reference evidence="26" key="1">
    <citation type="submission" date="2016-06" db="UniProtKB">
        <authorList>
            <consortium name="WormBaseParasite"/>
        </authorList>
    </citation>
    <scope>IDENTIFICATION</scope>
</reference>
<dbReference type="GO" id="GO:1904257">
    <property type="term" value="P:zinc ion import into Golgi lumen"/>
    <property type="evidence" value="ECO:0007669"/>
    <property type="project" value="TreeGrafter"/>
</dbReference>
<evidence type="ECO:0000256" key="4">
    <source>
        <dbReference type="ARBA" id="ARBA00004638"/>
    </source>
</evidence>
<dbReference type="WBParaSite" id="GPUH_0002216601-mRNA-1">
    <property type="protein sequence ID" value="GPUH_0002216601-mRNA-1"/>
    <property type="gene ID" value="GPUH_0002216601"/>
</dbReference>
<dbReference type="PANTHER" id="PTHR45755">
    <property type="match status" value="1"/>
</dbReference>
<keyword evidence="9" id="KW-0479">Metal-binding</keyword>
<evidence type="ECO:0000256" key="21">
    <source>
        <dbReference type="SAM" id="MobiDB-lite"/>
    </source>
</evidence>
<keyword evidence="12 22" id="KW-1133">Transmembrane helix</keyword>
<keyword evidence="25" id="KW-1185">Reference proteome</keyword>
<feature type="transmembrane region" description="Helical" evidence="22">
    <location>
        <begin position="79"/>
        <end position="100"/>
    </location>
</feature>
<dbReference type="GO" id="GO:0046872">
    <property type="term" value="F:metal ion binding"/>
    <property type="evidence" value="ECO:0007669"/>
    <property type="project" value="UniProtKB-KW"/>
</dbReference>
<evidence type="ECO:0000256" key="11">
    <source>
        <dbReference type="ARBA" id="ARBA00022906"/>
    </source>
</evidence>
<evidence type="ECO:0000256" key="2">
    <source>
        <dbReference type="ARBA" id="ARBA00004205"/>
    </source>
</evidence>
<evidence type="ECO:0000256" key="8">
    <source>
        <dbReference type="ARBA" id="ARBA00022692"/>
    </source>
</evidence>
<evidence type="ECO:0000256" key="16">
    <source>
        <dbReference type="ARBA" id="ARBA00038531"/>
    </source>
</evidence>
<evidence type="ECO:0000256" key="1">
    <source>
        <dbReference type="ARBA" id="ARBA00004166"/>
    </source>
</evidence>
<feature type="region of interest" description="Disordered" evidence="21">
    <location>
        <begin position="1"/>
        <end position="42"/>
    </location>
</feature>
<dbReference type="Pfam" id="PF01545">
    <property type="entry name" value="Cation_efflux"/>
    <property type="match status" value="1"/>
</dbReference>
<evidence type="ECO:0000256" key="13">
    <source>
        <dbReference type="ARBA" id="ARBA00023034"/>
    </source>
</evidence>
<feature type="compositionally biased region" description="Basic and acidic residues" evidence="21">
    <location>
        <begin position="11"/>
        <end position="24"/>
    </location>
</feature>
<evidence type="ECO:0000256" key="9">
    <source>
        <dbReference type="ARBA" id="ARBA00022723"/>
    </source>
</evidence>
<keyword evidence="6" id="KW-0813">Transport</keyword>
<keyword evidence="15 22" id="KW-0472">Membrane</keyword>
<evidence type="ECO:0000256" key="22">
    <source>
        <dbReference type="SAM" id="Phobius"/>
    </source>
</evidence>
<protein>
    <recommendedName>
        <fullName evidence="17">Proton-coupled zinc antiporter SLC30A5</fullName>
    </recommendedName>
    <alternativeName>
        <fullName evidence="19">Solute carrier family 30 member 5</fullName>
    </alternativeName>
    <alternativeName>
        <fullName evidence="18">Zinc transporter 5</fullName>
    </alternativeName>
</protein>
<dbReference type="NCBIfam" id="TIGR01297">
    <property type="entry name" value="CDF"/>
    <property type="match status" value="1"/>
</dbReference>
<dbReference type="OrthoDB" id="78669at2759"/>
<feature type="transmembrane region" description="Helical" evidence="22">
    <location>
        <begin position="251"/>
        <end position="270"/>
    </location>
</feature>
<proteinExistence type="inferred from homology"/>
<dbReference type="GO" id="GO:0012507">
    <property type="term" value="C:ER to Golgi transport vesicle membrane"/>
    <property type="evidence" value="ECO:0007669"/>
    <property type="project" value="UniProtKB-SubCell"/>
</dbReference>
<name>A0A183EME8_9BILA</name>
<evidence type="ECO:0000313" key="26">
    <source>
        <dbReference type="WBParaSite" id="GPUH_0002216601-mRNA-1"/>
    </source>
</evidence>
<accession>A0A183EME8</accession>
<dbReference type="InterPro" id="IPR045316">
    <property type="entry name" value="Msc2-like"/>
</dbReference>
<dbReference type="InterPro" id="IPR058533">
    <property type="entry name" value="Cation_efflux_TM"/>
</dbReference>
<evidence type="ECO:0000256" key="12">
    <source>
        <dbReference type="ARBA" id="ARBA00022989"/>
    </source>
</evidence>
<comment type="catalytic activity">
    <reaction evidence="20">
        <text>Zn(2+)(in) + 2 H(+)(out) = Zn(2+)(out) + 2 H(+)(in)</text>
        <dbReference type="Rhea" id="RHEA:72627"/>
        <dbReference type="ChEBI" id="CHEBI:15378"/>
        <dbReference type="ChEBI" id="CHEBI:29105"/>
    </reaction>
</comment>
<dbReference type="EMBL" id="UYRT01094338">
    <property type="protein sequence ID" value="VDN39539.1"/>
    <property type="molecule type" value="Genomic_DNA"/>
</dbReference>
<sequence>MFAFHGATHAHSHDDHSSHGHSHGDTAAAHSHSHSHHGHSHGGANANMQGVFLHVLADTLGSVFVIISTLMIQYFGWKWVDPLCSLILSMLILGSVIPLLKESMASLMQNMPPHLEEEFEHILHEIMSIEGVLSYSNVHLWQLKSVLNVASLHIQVTDDANDQIVRQKAIKILKSANVSQASVQVEKETFFHRIRALCPTYKIPSRVTRGVSIGGISSSSAACGGDHSHHHHDNSCSHSHPWPHETGPTHVAVIIFYVCNTVILFVIFFYRPISYFFCFVNEN</sequence>
<feature type="transmembrane region" description="Helical" evidence="22">
    <location>
        <begin position="51"/>
        <end position="73"/>
    </location>
</feature>
<evidence type="ECO:0000256" key="10">
    <source>
        <dbReference type="ARBA" id="ARBA00022833"/>
    </source>
</evidence>
<dbReference type="Proteomes" id="UP000271098">
    <property type="component" value="Unassembled WGS sequence"/>
</dbReference>
<dbReference type="InterPro" id="IPR027469">
    <property type="entry name" value="Cation_efflux_TMD_sf"/>
</dbReference>
<organism evidence="26">
    <name type="scientific">Gongylonema pulchrum</name>
    <dbReference type="NCBI Taxonomy" id="637853"/>
    <lineage>
        <taxon>Eukaryota</taxon>
        <taxon>Metazoa</taxon>
        <taxon>Ecdysozoa</taxon>
        <taxon>Nematoda</taxon>
        <taxon>Chromadorea</taxon>
        <taxon>Rhabditida</taxon>
        <taxon>Spirurina</taxon>
        <taxon>Spiruromorpha</taxon>
        <taxon>Spiruroidea</taxon>
        <taxon>Gongylonematidae</taxon>
        <taxon>Gongylonema</taxon>
    </lineage>
</organism>
<dbReference type="GO" id="GO:0006882">
    <property type="term" value="P:intracellular zinc ion homeostasis"/>
    <property type="evidence" value="ECO:0007669"/>
    <property type="project" value="InterPro"/>
</dbReference>
<evidence type="ECO:0000313" key="25">
    <source>
        <dbReference type="Proteomes" id="UP000271098"/>
    </source>
</evidence>
<evidence type="ECO:0000256" key="5">
    <source>
        <dbReference type="ARBA" id="ARBA00008873"/>
    </source>
</evidence>
<evidence type="ECO:0000256" key="14">
    <source>
        <dbReference type="ARBA" id="ARBA00023065"/>
    </source>
</evidence>
<dbReference type="InterPro" id="IPR002524">
    <property type="entry name" value="Cation_efflux"/>
</dbReference>
<evidence type="ECO:0000256" key="15">
    <source>
        <dbReference type="ARBA" id="ARBA00023136"/>
    </source>
</evidence>
<evidence type="ECO:0000256" key="20">
    <source>
        <dbReference type="ARBA" id="ARBA00048349"/>
    </source>
</evidence>
<evidence type="ECO:0000256" key="7">
    <source>
        <dbReference type="ARBA" id="ARBA00022449"/>
    </source>
</evidence>
<dbReference type="GO" id="GO:0005385">
    <property type="term" value="F:zinc ion transmembrane transporter activity"/>
    <property type="evidence" value="ECO:0007669"/>
    <property type="project" value="InterPro"/>
</dbReference>
<dbReference type="SUPFAM" id="SSF161111">
    <property type="entry name" value="Cation efflux protein transmembrane domain-like"/>
    <property type="match status" value="1"/>
</dbReference>
<dbReference type="AlphaFoldDB" id="A0A183EME8"/>
<dbReference type="Gene3D" id="1.20.1510.10">
    <property type="entry name" value="Cation efflux protein transmembrane domain"/>
    <property type="match status" value="1"/>
</dbReference>
<evidence type="ECO:0000259" key="23">
    <source>
        <dbReference type="Pfam" id="PF01545"/>
    </source>
</evidence>
<dbReference type="PANTHER" id="PTHR45755:SF1">
    <property type="entry name" value="PROTON-COUPLED ZINC ANTIPORTER SLC30A5"/>
    <property type="match status" value="1"/>
</dbReference>
<evidence type="ECO:0000256" key="18">
    <source>
        <dbReference type="ARBA" id="ARBA00042038"/>
    </source>
</evidence>
<dbReference type="SUPFAM" id="SSF160240">
    <property type="entry name" value="Cation efflux protein cytoplasmic domain-like"/>
    <property type="match status" value="1"/>
</dbReference>
<keyword evidence="8 22" id="KW-0812">Transmembrane</keyword>
<keyword evidence="14" id="KW-0406">Ion transport</keyword>
<comment type="similarity">
    <text evidence="5">Belongs to the cation diffusion facilitator (CDF) transporter (TC 2.A.4) family. SLC30A subfamily.</text>
</comment>
<evidence type="ECO:0000256" key="17">
    <source>
        <dbReference type="ARBA" id="ARBA00040846"/>
    </source>
</evidence>
<keyword evidence="11" id="KW-0864">Zinc transport</keyword>
<gene>
    <name evidence="24" type="ORF">GPUH_LOCUS22139</name>
</gene>
<evidence type="ECO:0000256" key="3">
    <source>
        <dbReference type="ARBA" id="ARBA00004557"/>
    </source>
</evidence>
<reference evidence="24 25" key="2">
    <citation type="submission" date="2018-11" db="EMBL/GenBank/DDBJ databases">
        <authorList>
            <consortium name="Pathogen Informatics"/>
        </authorList>
    </citation>
    <scope>NUCLEOTIDE SEQUENCE [LARGE SCALE GENOMIC DNA]</scope>
</reference>
<evidence type="ECO:0000256" key="19">
    <source>
        <dbReference type="ARBA" id="ARBA00042217"/>
    </source>
</evidence>
<feature type="domain" description="Cation efflux protein transmembrane" evidence="23">
    <location>
        <begin position="37"/>
        <end position="108"/>
    </location>
</feature>
<comment type="subunit">
    <text evidence="16">Heterodimer with SLC30A6/ZNT6; form a functional zinc ion transmembrane transporter.</text>
</comment>
<keyword evidence="7" id="KW-0050">Antiport</keyword>
<dbReference type="GO" id="GO:0015297">
    <property type="term" value="F:antiporter activity"/>
    <property type="evidence" value="ECO:0007669"/>
    <property type="project" value="UniProtKB-KW"/>
</dbReference>
<feature type="compositionally biased region" description="Basic residues" evidence="21">
    <location>
        <begin position="31"/>
        <end position="40"/>
    </location>
</feature>